<dbReference type="PANTHER" id="PTHR46137:SF17">
    <property type="entry name" value="LRAT DOMAIN-CONTAINING PROTEIN"/>
    <property type="match status" value="1"/>
</dbReference>
<feature type="domain" description="LRAT" evidence="1">
    <location>
        <begin position="20"/>
        <end position="163"/>
    </location>
</feature>
<name>A0A565CMC4_9BRAS</name>
<comment type="caution">
    <text evidence="2">The sequence shown here is derived from an EMBL/GenBank/DDBJ whole genome shotgun (WGS) entry which is preliminary data.</text>
</comment>
<organism evidence="2 3">
    <name type="scientific">Arabis nemorensis</name>
    <dbReference type="NCBI Taxonomy" id="586526"/>
    <lineage>
        <taxon>Eukaryota</taxon>
        <taxon>Viridiplantae</taxon>
        <taxon>Streptophyta</taxon>
        <taxon>Embryophyta</taxon>
        <taxon>Tracheophyta</taxon>
        <taxon>Spermatophyta</taxon>
        <taxon>Magnoliopsida</taxon>
        <taxon>eudicotyledons</taxon>
        <taxon>Gunneridae</taxon>
        <taxon>Pentapetalae</taxon>
        <taxon>rosids</taxon>
        <taxon>malvids</taxon>
        <taxon>Brassicales</taxon>
        <taxon>Brassicaceae</taxon>
        <taxon>Arabideae</taxon>
        <taxon>Arabis</taxon>
    </lineage>
</organism>
<dbReference type="SUPFAM" id="SSF54001">
    <property type="entry name" value="Cysteine proteinases"/>
    <property type="match status" value="1"/>
</dbReference>
<dbReference type="Gene3D" id="3.90.1720.10">
    <property type="entry name" value="endopeptidase domain like (from Nostoc punctiforme)"/>
    <property type="match status" value="1"/>
</dbReference>
<reference evidence="2" key="1">
    <citation type="submission" date="2019-07" db="EMBL/GenBank/DDBJ databases">
        <authorList>
            <person name="Dittberner H."/>
        </authorList>
    </citation>
    <scope>NUCLEOTIDE SEQUENCE [LARGE SCALE GENOMIC DNA]</scope>
</reference>
<dbReference type="OrthoDB" id="421951at2759"/>
<gene>
    <name evidence="2" type="ORF">ANE_LOCUS25176</name>
</gene>
<dbReference type="InterPro" id="IPR038765">
    <property type="entry name" value="Papain-like_cys_pep_sf"/>
</dbReference>
<proteinExistence type="predicted"/>
<dbReference type="PROSITE" id="PS51934">
    <property type="entry name" value="LRAT"/>
    <property type="match status" value="1"/>
</dbReference>
<dbReference type="Proteomes" id="UP000489600">
    <property type="component" value="Unassembled WGS sequence"/>
</dbReference>
<dbReference type="PANTHER" id="PTHR46137">
    <property type="entry name" value="OS05G0310600 PROTEIN"/>
    <property type="match status" value="1"/>
</dbReference>
<evidence type="ECO:0000313" key="3">
    <source>
        <dbReference type="Proteomes" id="UP000489600"/>
    </source>
</evidence>
<accession>A0A565CMC4</accession>
<protein>
    <recommendedName>
        <fullName evidence="1">LRAT domain-containing protein</fullName>
    </recommendedName>
</protein>
<dbReference type="InterPro" id="IPR007053">
    <property type="entry name" value="LRAT_dom"/>
</dbReference>
<dbReference type="Pfam" id="PF04970">
    <property type="entry name" value="LRAT"/>
    <property type="match status" value="1"/>
</dbReference>
<evidence type="ECO:0000259" key="1">
    <source>
        <dbReference type="PROSITE" id="PS51934"/>
    </source>
</evidence>
<dbReference type="EMBL" id="CABITT030000008">
    <property type="protein sequence ID" value="VVB14732.1"/>
    <property type="molecule type" value="Genomic_DNA"/>
</dbReference>
<sequence>MGLIFHKISRDKLRPGDHIYSWRAAYIYAHHGIYIGDGKVIHFTRRHGTGTFLDKIFLSSNPPKQCLSCGDQSNLSGVLCSCLDCFLDGGDLYLFDYGVKKVVLMAKIRSGTCTTAPTDASEQVIARANYLLLHNCFGNYHTFENNCEDFAIYCKTSLLVGENYLLGRTGQASSVSATSIATNMISGFDVWGIRSVIRLYKDIGVRKDAAKVPVEILRRANAREG</sequence>
<keyword evidence="3" id="KW-1185">Reference proteome</keyword>
<evidence type="ECO:0000313" key="2">
    <source>
        <dbReference type="EMBL" id="VVB14732.1"/>
    </source>
</evidence>
<dbReference type="AlphaFoldDB" id="A0A565CMC4"/>